<dbReference type="EMBL" id="JAVYJV010000017">
    <property type="protein sequence ID" value="KAK4348711.1"/>
    <property type="molecule type" value="Genomic_DNA"/>
</dbReference>
<gene>
    <name evidence="2" type="ORF">RND71_031466</name>
</gene>
<keyword evidence="1" id="KW-0812">Transmembrane</keyword>
<dbReference type="SUPFAM" id="SSF49464">
    <property type="entry name" value="Carboxypeptidase regulatory domain-like"/>
    <property type="match status" value="1"/>
</dbReference>
<keyword evidence="3" id="KW-1185">Reference proteome</keyword>
<name>A0AAE1RCM6_9SOLA</name>
<keyword evidence="1" id="KW-1133">Transmembrane helix</keyword>
<dbReference type="Proteomes" id="UP001291623">
    <property type="component" value="Unassembled WGS sequence"/>
</dbReference>
<keyword evidence="1" id="KW-0472">Membrane</keyword>
<evidence type="ECO:0000313" key="2">
    <source>
        <dbReference type="EMBL" id="KAK4348711.1"/>
    </source>
</evidence>
<evidence type="ECO:0000256" key="1">
    <source>
        <dbReference type="SAM" id="Phobius"/>
    </source>
</evidence>
<proteinExistence type="predicted"/>
<reference evidence="2" key="1">
    <citation type="submission" date="2023-12" db="EMBL/GenBank/DDBJ databases">
        <title>Genome assembly of Anisodus tanguticus.</title>
        <authorList>
            <person name="Wang Y.-J."/>
        </authorList>
    </citation>
    <scope>NUCLEOTIDE SEQUENCE</scope>
    <source>
        <strain evidence="2">KB-2021</strain>
        <tissue evidence="2">Leaf</tissue>
    </source>
</reference>
<organism evidence="2 3">
    <name type="scientific">Anisodus tanguticus</name>
    <dbReference type="NCBI Taxonomy" id="243964"/>
    <lineage>
        <taxon>Eukaryota</taxon>
        <taxon>Viridiplantae</taxon>
        <taxon>Streptophyta</taxon>
        <taxon>Embryophyta</taxon>
        <taxon>Tracheophyta</taxon>
        <taxon>Spermatophyta</taxon>
        <taxon>Magnoliopsida</taxon>
        <taxon>eudicotyledons</taxon>
        <taxon>Gunneridae</taxon>
        <taxon>Pentapetalae</taxon>
        <taxon>asterids</taxon>
        <taxon>lamiids</taxon>
        <taxon>Solanales</taxon>
        <taxon>Solanaceae</taxon>
        <taxon>Solanoideae</taxon>
        <taxon>Hyoscyameae</taxon>
        <taxon>Anisodus</taxon>
    </lineage>
</organism>
<accession>A0AAE1RCM6</accession>
<sequence>MSMLDLESLVKIHARETLDDYHRLLVPEGKYEVIATMLGYKSRSTRIMLGQEAMTVDFVMDPVITPTTSFLQRRWNCSLPGPHLEVLFILVLVLVSVFLCFLLKRRVVLNYPKQRQTIRSIVGV</sequence>
<comment type="caution">
    <text evidence="2">The sequence shown here is derived from an EMBL/GenBank/DDBJ whole genome shotgun (WGS) entry which is preliminary data.</text>
</comment>
<dbReference type="InterPro" id="IPR008969">
    <property type="entry name" value="CarboxyPept-like_regulatory"/>
</dbReference>
<feature type="transmembrane region" description="Helical" evidence="1">
    <location>
        <begin position="86"/>
        <end position="103"/>
    </location>
</feature>
<dbReference type="AlphaFoldDB" id="A0AAE1RCM6"/>
<evidence type="ECO:0000313" key="3">
    <source>
        <dbReference type="Proteomes" id="UP001291623"/>
    </source>
</evidence>
<protein>
    <submittedName>
        <fullName evidence="2">Uncharacterized protein</fullName>
    </submittedName>
</protein>